<dbReference type="InterPro" id="IPR006480">
    <property type="entry name" value="Phage_holin_4_1"/>
</dbReference>
<evidence type="ECO:0000256" key="5">
    <source>
        <dbReference type="SAM" id="Phobius"/>
    </source>
</evidence>
<feature type="transmembrane region" description="Helical" evidence="5">
    <location>
        <begin position="12"/>
        <end position="36"/>
    </location>
</feature>
<reference evidence="6" key="1">
    <citation type="submission" date="2019-08" db="EMBL/GenBank/DDBJ databases">
        <authorList>
            <person name="Kucharzyk K."/>
            <person name="Murdoch R.W."/>
            <person name="Higgins S."/>
            <person name="Loffler F."/>
        </authorList>
    </citation>
    <scope>NUCLEOTIDE SEQUENCE</scope>
</reference>
<protein>
    <submittedName>
        <fullName evidence="6">Uncharacterized protein</fullName>
    </submittedName>
</protein>
<comment type="caution">
    <text evidence="6">The sequence shown here is derived from an EMBL/GenBank/DDBJ whole genome shotgun (WGS) entry which is preliminary data.</text>
</comment>
<sequence length="83" mass="9332">MSRLMEQANIIGGACIMVLAGVFGQYWFLFLGFLALNIADWLSGWQVAVMNHESSSSKGAKGIFEKSLVLGNYRDCVFYWIFL</sequence>
<comment type="subcellular location">
    <subcellularLocation>
        <location evidence="1">Membrane</location>
        <topology evidence="1">Multi-pass membrane protein</topology>
    </subcellularLocation>
</comment>
<evidence type="ECO:0000256" key="3">
    <source>
        <dbReference type="ARBA" id="ARBA00022989"/>
    </source>
</evidence>
<dbReference type="GO" id="GO:0016020">
    <property type="term" value="C:membrane"/>
    <property type="evidence" value="ECO:0007669"/>
    <property type="project" value="UniProtKB-SubCell"/>
</dbReference>
<evidence type="ECO:0000256" key="1">
    <source>
        <dbReference type="ARBA" id="ARBA00004141"/>
    </source>
</evidence>
<keyword evidence="4 5" id="KW-0472">Membrane</keyword>
<evidence type="ECO:0000313" key="6">
    <source>
        <dbReference type="EMBL" id="MPN43176.1"/>
    </source>
</evidence>
<dbReference type="EMBL" id="VSSQ01101417">
    <property type="protein sequence ID" value="MPN43176.1"/>
    <property type="molecule type" value="Genomic_DNA"/>
</dbReference>
<dbReference type="AlphaFoldDB" id="A0A645HX70"/>
<accession>A0A645HX70</accession>
<keyword evidence="2 5" id="KW-0812">Transmembrane</keyword>
<organism evidence="6">
    <name type="scientific">bioreactor metagenome</name>
    <dbReference type="NCBI Taxonomy" id="1076179"/>
    <lineage>
        <taxon>unclassified sequences</taxon>
        <taxon>metagenomes</taxon>
        <taxon>ecological metagenomes</taxon>
    </lineage>
</organism>
<name>A0A645HX70_9ZZZZ</name>
<evidence type="ECO:0000256" key="2">
    <source>
        <dbReference type="ARBA" id="ARBA00022692"/>
    </source>
</evidence>
<gene>
    <name evidence="6" type="ORF">SDC9_190735</name>
</gene>
<proteinExistence type="predicted"/>
<dbReference type="Pfam" id="PF05105">
    <property type="entry name" value="Phage_holin_4_1"/>
    <property type="match status" value="1"/>
</dbReference>
<evidence type="ECO:0000256" key="4">
    <source>
        <dbReference type="ARBA" id="ARBA00023136"/>
    </source>
</evidence>
<keyword evidence="3 5" id="KW-1133">Transmembrane helix</keyword>